<dbReference type="RefSeq" id="WP_209238676.1">
    <property type="nucleotide sequence ID" value="NZ_JADKMA010000025.1"/>
</dbReference>
<feature type="domain" description="Lantibiotic dehydratase N-terminal" evidence="2">
    <location>
        <begin position="41"/>
        <end position="677"/>
    </location>
</feature>
<dbReference type="InterPro" id="IPR006827">
    <property type="entry name" value="Lant_deHydtase_N"/>
</dbReference>
<dbReference type="EMBL" id="JADKMA010000025">
    <property type="protein sequence ID" value="MBO8191579.1"/>
    <property type="molecule type" value="Genomic_DNA"/>
</dbReference>
<dbReference type="InterPro" id="IPR023809">
    <property type="entry name" value="Thiopep_bacteriocin_synth_dom"/>
</dbReference>
<keyword evidence="5" id="KW-1185">Reference proteome</keyword>
<accession>A0ABS3X874</accession>
<protein>
    <submittedName>
        <fullName evidence="4">Lantibiotic dehydratase</fullName>
    </submittedName>
</protein>
<sequence>MRDDHYTPQDCLFVRIAAFPRTGPGGRPLGDSAEQVREAAADPLFREAVHIASGSLADSLDRLDAGADLGAKRLRRTALALSRYALRARTRPTPFGLFAGVAPARAADTTQVRLSGPGRKTVRLDAAWLTQRVTQWLELPEVRHGVDVVLNDLCRTRGERLVVPGNGNETSVRNTALVAWVCRRTTQPVGYSALLDQAAASFPRLTPAQVDTTLLQLVCHGFLLTSITPQDLDEELYQRIAAALAPVPEAAAELDSVRAALNAYAATPPGEGRAAWRRLMRLTDPQGSAPRPPVHVDLRMDADLRISRAVTDEAARYASAMWELSADWQTHAHMRTYRDRFLEAYGTGGVVPLGELVDRHRGIGFPPGYGERDGGPSTARQEPDELPKERRLLTHDLVQEALLSGDDEVRLTPGLVDRLAAGRTAEPPPPPRSLELCFHLLAENEQAIDRGDFRLLSPAYPGSWLAGATVGRFAELVGMEGELAALLDGLGDAGTVPAQVVYRPHTVRGLNMAQVPRLLPHRIPVGVYADRTAPGTLDWRQLLVTPGPYGLRLILPDDGREVLPVVPHMLALDREAPPVARLLVELVSGTARTWTGWNWCGLEPLPCLPRVTYGRVTVFPRRWVPDRHLREAADAATGWEESVAAWRERYRVPDEVNLARWDRTYRVDLTDPWLREVFRQEVRTGGSLAITEDLTDGGRALGWSGGHGAEVVIPLALTRPTVPEQHPQTPRRPRRTVPAYRPTDHSVAHLPGEDWLYAKFYAAEDTHDELLHAALPALVRAVGDTLHSWHYIRYRDPEPHIRLRLHGEPEDLRTTALPRLAAVSRNWQETGLIKGMVLDTYRPETDRYGGPVALPHAERMFCVDSQSALAQLGMRARGALTLPAPVLAAVNHALLLESLGDWDWSAWISRALPKGPAHAAYRKYQKQAASLIVPGRTAQSAAPVLGAPLAALWSTTPETGKYGALLLSDAGRTPGTAQHAEAVMSLLHMQHNRLLGIDRTGEDTGYAVLRGVARDHQGRLAHSRNGKETG</sequence>
<dbReference type="NCBIfam" id="TIGR03891">
    <property type="entry name" value="thiopep_ocin"/>
    <property type="match status" value="1"/>
</dbReference>
<evidence type="ECO:0000313" key="5">
    <source>
        <dbReference type="Proteomes" id="UP001519064"/>
    </source>
</evidence>
<dbReference type="Pfam" id="PF14028">
    <property type="entry name" value="Lant_dehydr_C"/>
    <property type="match status" value="1"/>
</dbReference>
<name>A0ABS3X874_9ACTN</name>
<proteinExistence type="predicted"/>
<evidence type="ECO:0000259" key="3">
    <source>
        <dbReference type="Pfam" id="PF14028"/>
    </source>
</evidence>
<feature type="domain" description="Thiopeptide-type bacteriocin biosynthesis" evidence="3">
    <location>
        <begin position="755"/>
        <end position="1010"/>
    </location>
</feature>
<dbReference type="Proteomes" id="UP001519064">
    <property type="component" value="Unassembled WGS sequence"/>
</dbReference>
<evidence type="ECO:0000313" key="4">
    <source>
        <dbReference type="EMBL" id="MBO8191579.1"/>
    </source>
</evidence>
<comment type="caution">
    <text evidence="4">The sequence shown here is derived from an EMBL/GenBank/DDBJ whole genome shotgun (WGS) entry which is preliminary data.</text>
</comment>
<organism evidence="4 5">
    <name type="scientific">Streptomyces oryzae</name>
    <dbReference type="NCBI Taxonomy" id="1434886"/>
    <lineage>
        <taxon>Bacteria</taxon>
        <taxon>Bacillati</taxon>
        <taxon>Actinomycetota</taxon>
        <taxon>Actinomycetes</taxon>
        <taxon>Kitasatosporales</taxon>
        <taxon>Streptomycetaceae</taxon>
        <taxon>Streptomyces</taxon>
    </lineage>
</organism>
<evidence type="ECO:0000256" key="1">
    <source>
        <dbReference type="SAM" id="MobiDB-lite"/>
    </source>
</evidence>
<feature type="region of interest" description="Disordered" evidence="1">
    <location>
        <begin position="362"/>
        <end position="385"/>
    </location>
</feature>
<evidence type="ECO:0000259" key="2">
    <source>
        <dbReference type="Pfam" id="PF04738"/>
    </source>
</evidence>
<reference evidence="4 5" key="1">
    <citation type="submission" date="2020-11" db="EMBL/GenBank/DDBJ databases">
        <title>Streptomyces spirodelae sp. nov., isolated from duckweed.</title>
        <authorList>
            <person name="Saimee Y."/>
            <person name="Duangmal K."/>
        </authorList>
    </citation>
    <scope>NUCLEOTIDE SEQUENCE [LARGE SCALE GENOMIC DNA]</scope>
    <source>
        <strain evidence="4 5">S16-07</strain>
    </source>
</reference>
<dbReference type="Pfam" id="PF04738">
    <property type="entry name" value="Lant_dehydr_N"/>
    <property type="match status" value="1"/>
</dbReference>
<gene>
    <name evidence="4" type="ORF">ITI46_07715</name>
</gene>